<dbReference type="Proteomes" id="UP000015106">
    <property type="component" value="Chromosome 5"/>
</dbReference>
<dbReference type="EnsemblPlants" id="TuG1812G0500002151.01.T01">
    <property type="protein sequence ID" value="TuG1812G0500002151.01.T01.cds330549"/>
    <property type="gene ID" value="TuG1812G0500002151.01"/>
</dbReference>
<keyword evidence="2" id="KW-1185">Reference proteome</keyword>
<accession>A0A8R7QF38</accession>
<name>A0A8R7QF38_TRIUA</name>
<protein>
    <submittedName>
        <fullName evidence="1">Uncharacterized protein</fullName>
    </submittedName>
</protein>
<proteinExistence type="predicted"/>
<dbReference type="Gramene" id="TuG1812G0500002151.01.T01">
    <property type="protein sequence ID" value="TuG1812G0500002151.01.T01.cds330549"/>
    <property type="gene ID" value="TuG1812G0500002151.01"/>
</dbReference>
<evidence type="ECO:0000313" key="2">
    <source>
        <dbReference type="Proteomes" id="UP000015106"/>
    </source>
</evidence>
<dbReference type="AlphaFoldDB" id="A0A8R7QF38"/>
<organism evidence="1 2">
    <name type="scientific">Triticum urartu</name>
    <name type="common">Red wild einkorn</name>
    <name type="synonym">Crithodium urartu</name>
    <dbReference type="NCBI Taxonomy" id="4572"/>
    <lineage>
        <taxon>Eukaryota</taxon>
        <taxon>Viridiplantae</taxon>
        <taxon>Streptophyta</taxon>
        <taxon>Embryophyta</taxon>
        <taxon>Tracheophyta</taxon>
        <taxon>Spermatophyta</taxon>
        <taxon>Magnoliopsida</taxon>
        <taxon>Liliopsida</taxon>
        <taxon>Poales</taxon>
        <taxon>Poaceae</taxon>
        <taxon>BOP clade</taxon>
        <taxon>Pooideae</taxon>
        <taxon>Triticodae</taxon>
        <taxon>Triticeae</taxon>
        <taxon>Triticinae</taxon>
        <taxon>Triticum</taxon>
    </lineage>
</organism>
<evidence type="ECO:0000313" key="1">
    <source>
        <dbReference type="EnsemblPlants" id="TuG1812G0500002151.01.T01.cds330549"/>
    </source>
</evidence>
<reference evidence="2" key="1">
    <citation type="journal article" date="2013" name="Nature">
        <title>Draft genome of the wheat A-genome progenitor Triticum urartu.</title>
        <authorList>
            <person name="Ling H.Q."/>
            <person name="Zhao S."/>
            <person name="Liu D."/>
            <person name="Wang J."/>
            <person name="Sun H."/>
            <person name="Zhang C."/>
            <person name="Fan H."/>
            <person name="Li D."/>
            <person name="Dong L."/>
            <person name="Tao Y."/>
            <person name="Gao C."/>
            <person name="Wu H."/>
            <person name="Li Y."/>
            <person name="Cui Y."/>
            <person name="Guo X."/>
            <person name="Zheng S."/>
            <person name="Wang B."/>
            <person name="Yu K."/>
            <person name="Liang Q."/>
            <person name="Yang W."/>
            <person name="Lou X."/>
            <person name="Chen J."/>
            <person name="Feng M."/>
            <person name="Jian J."/>
            <person name="Zhang X."/>
            <person name="Luo G."/>
            <person name="Jiang Y."/>
            <person name="Liu J."/>
            <person name="Wang Z."/>
            <person name="Sha Y."/>
            <person name="Zhang B."/>
            <person name="Wu H."/>
            <person name="Tang D."/>
            <person name="Shen Q."/>
            <person name="Xue P."/>
            <person name="Zou S."/>
            <person name="Wang X."/>
            <person name="Liu X."/>
            <person name="Wang F."/>
            <person name="Yang Y."/>
            <person name="An X."/>
            <person name="Dong Z."/>
            <person name="Zhang K."/>
            <person name="Zhang X."/>
            <person name="Luo M.C."/>
            <person name="Dvorak J."/>
            <person name="Tong Y."/>
            <person name="Wang J."/>
            <person name="Yang H."/>
            <person name="Li Z."/>
            <person name="Wang D."/>
            <person name="Zhang A."/>
            <person name="Wang J."/>
        </authorList>
    </citation>
    <scope>NUCLEOTIDE SEQUENCE</scope>
    <source>
        <strain evidence="2">cv. G1812</strain>
    </source>
</reference>
<reference evidence="1" key="3">
    <citation type="submission" date="2022-06" db="UniProtKB">
        <authorList>
            <consortium name="EnsemblPlants"/>
        </authorList>
    </citation>
    <scope>IDENTIFICATION</scope>
</reference>
<sequence length="48" mass="5272">MTRPRRSRAAKVGAEVELGGFKSGGGVSFWVEGQKCNFLRFSPGRNRS</sequence>
<reference evidence="1" key="2">
    <citation type="submission" date="2018-03" db="EMBL/GenBank/DDBJ databases">
        <title>The Triticum urartu genome reveals the dynamic nature of wheat genome evolution.</title>
        <authorList>
            <person name="Ling H."/>
            <person name="Ma B."/>
            <person name="Shi X."/>
            <person name="Liu H."/>
            <person name="Dong L."/>
            <person name="Sun H."/>
            <person name="Cao Y."/>
            <person name="Gao Q."/>
            <person name="Zheng S."/>
            <person name="Li Y."/>
            <person name="Yu Y."/>
            <person name="Du H."/>
            <person name="Qi M."/>
            <person name="Li Y."/>
            <person name="Yu H."/>
            <person name="Cui Y."/>
            <person name="Wang N."/>
            <person name="Chen C."/>
            <person name="Wu H."/>
            <person name="Zhao Y."/>
            <person name="Zhang J."/>
            <person name="Li Y."/>
            <person name="Zhou W."/>
            <person name="Zhang B."/>
            <person name="Hu W."/>
            <person name="Eijk M."/>
            <person name="Tang J."/>
            <person name="Witsenboer H."/>
            <person name="Zhao S."/>
            <person name="Li Z."/>
            <person name="Zhang A."/>
            <person name="Wang D."/>
            <person name="Liang C."/>
        </authorList>
    </citation>
    <scope>NUCLEOTIDE SEQUENCE [LARGE SCALE GENOMIC DNA]</scope>
    <source>
        <strain evidence="1">cv. G1812</strain>
    </source>
</reference>